<evidence type="ECO:0000256" key="1">
    <source>
        <dbReference type="ARBA" id="ARBA00004496"/>
    </source>
</evidence>
<dbReference type="InterPro" id="IPR004148">
    <property type="entry name" value="BAR_dom"/>
</dbReference>
<feature type="domain" description="SH3" evidence="7">
    <location>
        <begin position="337"/>
        <end position="410"/>
    </location>
</feature>
<feature type="domain" description="BAR" evidence="8">
    <location>
        <begin position="29"/>
        <end position="245"/>
    </location>
</feature>
<evidence type="ECO:0000259" key="7">
    <source>
        <dbReference type="PROSITE" id="PS50002"/>
    </source>
</evidence>
<name>A0A7J7YGF9_RHIFE</name>
<comment type="subcellular location">
    <subcellularLocation>
        <location evidence="1">Cytoplasm</location>
    </subcellularLocation>
</comment>
<dbReference type="GO" id="GO:0005543">
    <property type="term" value="F:phospholipid binding"/>
    <property type="evidence" value="ECO:0007669"/>
    <property type="project" value="TreeGrafter"/>
</dbReference>
<dbReference type="PRINTS" id="PR01251">
    <property type="entry name" value="AMPHIPHYSIN"/>
</dbReference>
<evidence type="ECO:0000256" key="5">
    <source>
        <dbReference type="SAM" id="Coils"/>
    </source>
</evidence>
<dbReference type="InterPro" id="IPR003023">
    <property type="entry name" value="Amphiphysin_2"/>
</dbReference>
<dbReference type="SMART" id="SM00326">
    <property type="entry name" value="SH3"/>
    <property type="match status" value="1"/>
</dbReference>
<dbReference type="InterPro" id="IPR027267">
    <property type="entry name" value="AH/BAR_dom_sf"/>
</dbReference>
<dbReference type="InterPro" id="IPR035471">
    <property type="entry name" value="Amphiphysin-2_SH3"/>
</dbReference>
<comment type="caution">
    <text evidence="9">The sequence shown here is derived from an EMBL/GenBank/DDBJ whole genome shotgun (WGS) entry which is preliminary data.</text>
</comment>
<sequence>MAEMGSKGVTAGKIASNVQKKLTRAQEKVLQKLGKADETKDEQFEQCVQNFNKQLNEGTRLQKDLRTYLASVKAMHEASKKLNECLQEVYEPDWPGRDEANKIAENNDLLWMDYHQKLVDQALLTMDTYLGQFPDIKSRIAKRGRKLVDYDSARHHYESLQTAKKKDDAKIAKAEEELVKAQKVFEEMNVDLQEELPSLWNSRVGFYVNTFQSIAGLEENFHKEMSKLNQNLNDVLVSLEKQHGSNAFTVKAQPSDNTPAKGNKSPSPPPDGSPAATPEIRVNHEPELASSATPGAALPKSPSQSSLPAVVVETFSAAVNGTVESSSGAARLDLPPGFMFKVQAQHDYTATDTDELQLQAGDVVLVIPFQNPEEQDEGWLMGVKESDWNQHKELEKCRGVFPENFTERVQ</sequence>
<evidence type="ECO:0000256" key="3">
    <source>
        <dbReference type="ARBA" id="ARBA00022490"/>
    </source>
</evidence>
<dbReference type="Pfam" id="PF14604">
    <property type="entry name" value="SH3_9"/>
    <property type="match status" value="1"/>
</dbReference>
<dbReference type="PROSITE" id="PS51021">
    <property type="entry name" value="BAR"/>
    <property type="match status" value="1"/>
</dbReference>
<dbReference type="PANTHER" id="PTHR46514:SF4">
    <property type="entry name" value="MYC BOX-DEPENDENT-INTERACTING PROTEIN 1"/>
    <property type="match status" value="1"/>
</dbReference>
<dbReference type="AlphaFoldDB" id="A0A7J7YGF9"/>
<evidence type="ECO:0000313" key="10">
    <source>
        <dbReference type="Proteomes" id="UP000585614"/>
    </source>
</evidence>
<feature type="coiled-coil region" evidence="5">
    <location>
        <begin position="157"/>
        <end position="191"/>
    </location>
</feature>
<keyword evidence="3" id="KW-0963">Cytoplasm</keyword>
<dbReference type="GO" id="GO:0008021">
    <property type="term" value="C:synaptic vesicle"/>
    <property type="evidence" value="ECO:0007669"/>
    <property type="project" value="TreeGrafter"/>
</dbReference>
<dbReference type="FunFam" id="1.20.1270.60:FF:000007">
    <property type="entry name" value="Bridging integrator 1, isoform CRA_e"/>
    <property type="match status" value="1"/>
</dbReference>
<evidence type="ECO:0000313" key="9">
    <source>
        <dbReference type="EMBL" id="KAF6361107.1"/>
    </source>
</evidence>
<evidence type="ECO:0000256" key="4">
    <source>
        <dbReference type="PROSITE-ProRule" id="PRU00192"/>
    </source>
</evidence>
<evidence type="ECO:0000259" key="8">
    <source>
        <dbReference type="PROSITE" id="PS51021"/>
    </source>
</evidence>
<evidence type="ECO:0000256" key="6">
    <source>
        <dbReference type="SAM" id="MobiDB-lite"/>
    </source>
</evidence>
<dbReference type="EMBL" id="JACAGC010000006">
    <property type="protein sequence ID" value="KAF6361107.1"/>
    <property type="molecule type" value="Genomic_DNA"/>
</dbReference>
<dbReference type="PRINTS" id="PR00452">
    <property type="entry name" value="SH3DOMAIN"/>
</dbReference>
<feature type="compositionally biased region" description="Polar residues" evidence="6">
    <location>
        <begin position="249"/>
        <end position="260"/>
    </location>
</feature>
<dbReference type="InterPro" id="IPR001452">
    <property type="entry name" value="SH3_domain"/>
</dbReference>
<accession>A0A7J7YGF9</accession>
<protein>
    <submittedName>
        <fullName evidence="9">Bridging integrator 1</fullName>
    </submittedName>
</protein>
<dbReference type="CDD" id="cd12139">
    <property type="entry name" value="SH3_Bin1"/>
    <property type="match status" value="1"/>
</dbReference>
<gene>
    <name evidence="9" type="ORF">mRhiFer1_001489</name>
</gene>
<dbReference type="SUPFAM" id="SSF50044">
    <property type="entry name" value="SH3-domain"/>
    <property type="match status" value="1"/>
</dbReference>
<dbReference type="Gene3D" id="2.30.30.40">
    <property type="entry name" value="SH3 Domains"/>
    <property type="match status" value="1"/>
</dbReference>
<dbReference type="FunFam" id="2.30.30.40:FF:000029">
    <property type="entry name" value="myc box-dependent-interacting protein 1 isoform X2"/>
    <property type="match status" value="1"/>
</dbReference>
<feature type="region of interest" description="Disordered" evidence="6">
    <location>
        <begin position="249"/>
        <end position="278"/>
    </location>
</feature>
<dbReference type="SUPFAM" id="SSF103657">
    <property type="entry name" value="BAR/IMD domain-like"/>
    <property type="match status" value="1"/>
</dbReference>
<dbReference type="InterPro" id="IPR036028">
    <property type="entry name" value="SH3-like_dom_sf"/>
</dbReference>
<dbReference type="GO" id="GO:0005886">
    <property type="term" value="C:plasma membrane"/>
    <property type="evidence" value="ECO:0007669"/>
    <property type="project" value="TreeGrafter"/>
</dbReference>
<dbReference type="PANTHER" id="PTHR46514">
    <property type="entry name" value="AMPHIPHYSIN"/>
    <property type="match status" value="1"/>
</dbReference>
<evidence type="ECO:0000256" key="2">
    <source>
        <dbReference type="ARBA" id="ARBA00022443"/>
    </source>
</evidence>
<dbReference type="InterPro" id="IPR003005">
    <property type="entry name" value="Amphiphysin"/>
</dbReference>
<dbReference type="Proteomes" id="UP000585614">
    <property type="component" value="Unassembled WGS sequence"/>
</dbReference>
<dbReference type="Pfam" id="PF03114">
    <property type="entry name" value="BAR"/>
    <property type="match status" value="1"/>
</dbReference>
<dbReference type="PROSITE" id="PS50002">
    <property type="entry name" value="SH3"/>
    <property type="match status" value="1"/>
</dbReference>
<dbReference type="Gene3D" id="1.20.1270.60">
    <property type="entry name" value="Arfaptin homology (AH) domain/BAR domain"/>
    <property type="match status" value="1"/>
</dbReference>
<organism evidence="9 10">
    <name type="scientific">Rhinolophus ferrumequinum</name>
    <name type="common">Greater horseshoe bat</name>
    <dbReference type="NCBI Taxonomy" id="59479"/>
    <lineage>
        <taxon>Eukaryota</taxon>
        <taxon>Metazoa</taxon>
        <taxon>Chordata</taxon>
        <taxon>Craniata</taxon>
        <taxon>Vertebrata</taxon>
        <taxon>Euteleostomi</taxon>
        <taxon>Mammalia</taxon>
        <taxon>Eutheria</taxon>
        <taxon>Laurasiatheria</taxon>
        <taxon>Chiroptera</taxon>
        <taxon>Yinpterochiroptera</taxon>
        <taxon>Rhinolophoidea</taxon>
        <taxon>Rhinolophidae</taxon>
        <taxon>Rhinolophinae</taxon>
        <taxon>Rhinolophus</taxon>
    </lineage>
</organism>
<dbReference type="GO" id="GO:0048156">
    <property type="term" value="F:tau protein binding"/>
    <property type="evidence" value="ECO:0007669"/>
    <property type="project" value="TreeGrafter"/>
</dbReference>
<dbReference type="SMART" id="SM00721">
    <property type="entry name" value="BAR"/>
    <property type="match status" value="1"/>
</dbReference>
<keyword evidence="5" id="KW-0175">Coiled coil</keyword>
<reference evidence="9 10" key="1">
    <citation type="journal article" date="2020" name="Nature">
        <title>Six reference-quality genomes reveal evolution of bat adaptations.</title>
        <authorList>
            <person name="Jebb D."/>
            <person name="Huang Z."/>
            <person name="Pippel M."/>
            <person name="Hughes G.M."/>
            <person name="Lavrichenko K."/>
            <person name="Devanna P."/>
            <person name="Winkler S."/>
            <person name="Jermiin L.S."/>
            <person name="Skirmuntt E.C."/>
            <person name="Katzourakis A."/>
            <person name="Burkitt-Gray L."/>
            <person name="Ray D.A."/>
            <person name="Sullivan K.A.M."/>
            <person name="Roscito J.G."/>
            <person name="Kirilenko B.M."/>
            <person name="Davalos L.M."/>
            <person name="Corthals A.P."/>
            <person name="Power M.L."/>
            <person name="Jones G."/>
            <person name="Ransome R.D."/>
            <person name="Dechmann D.K.N."/>
            <person name="Locatelli A.G."/>
            <person name="Puechmaille S.J."/>
            <person name="Fedrigo O."/>
            <person name="Jarvis E.D."/>
            <person name="Hiller M."/>
            <person name="Vernes S.C."/>
            <person name="Myers E.W."/>
            <person name="Teeling E.C."/>
        </authorList>
    </citation>
    <scope>NUCLEOTIDE SEQUENCE [LARGE SCALE GENOMIC DNA]</scope>
    <source>
        <strain evidence="9">MRhiFer1</strain>
        <tissue evidence="9">Lung</tissue>
    </source>
</reference>
<dbReference type="GO" id="GO:0030100">
    <property type="term" value="P:regulation of endocytosis"/>
    <property type="evidence" value="ECO:0007669"/>
    <property type="project" value="InterPro"/>
</dbReference>
<keyword evidence="2 4" id="KW-0728">SH3 domain</keyword>
<proteinExistence type="predicted"/>
<dbReference type="PRINTS" id="PR01253">
    <property type="entry name" value="AMPHIPHYSIN2"/>
</dbReference>